<sequence>MPRVTYLYDPLCGWCYGASAAVRDVAAQPGVSVAALPTGLFSGAGARRMDAGLAGYAWSNDQRIARLTGAAFTETYRREVLGAIGGAFDSGPATLALTAVARMDPARELEALAAVQRARYVDGRDIADTAVLGDVLRTLGLDGAADALAVPDDGLLDARRGRVAQAQRLMAGLGLSGVPALALTGGDAVRALPSGLLFGDRAALLAVFEAG</sequence>
<dbReference type="Gene3D" id="3.40.30.10">
    <property type="entry name" value="Glutaredoxin"/>
    <property type="match status" value="1"/>
</dbReference>
<evidence type="ECO:0000259" key="1">
    <source>
        <dbReference type="Pfam" id="PF01323"/>
    </source>
</evidence>
<dbReference type="Pfam" id="PF01323">
    <property type="entry name" value="DSBA"/>
    <property type="match status" value="1"/>
</dbReference>
<dbReference type="InterPro" id="IPR001853">
    <property type="entry name" value="DSBA-like_thioredoxin_dom"/>
</dbReference>
<dbReference type="CDD" id="cd03025">
    <property type="entry name" value="DsbA_FrnE_like"/>
    <property type="match status" value="1"/>
</dbReference>
<keyword evidence="3" id="KW-1185">Reference proteome</keyword>
<dbReference type="Proteomes" id="UP000584642">
    <property type="component" value="Unassembled WGS sequence"/>
</dbReference>
<reference evidence="2 3" key="1">
    <citation type="submission" date="2020-05" db="EMBL/GenBank/DDBJ databases">
        <title>Azospirillum oleiclasticum sp. nov, a nitrogen-fixing and heavy crude oil-emulsifying bacterium isolated from the crude oil of Yumen Oilfield.</title>
        <authorList>
            <person name="Wu D."/>
            <person name="Cai M."/>
            <person name="Zhang X."/>
        </authorList>
    </citation>
    <scope>NUCLEOTIDE SEQUENCE [LARGE SCALE GENOMIC DNA]</scope>
    <source>
        <strain evidence="2 3">ROY-1-1-2</strain>
    </source>
</reference>
<evidence type="ECO:0000313" key="3">
    <source>
        <dbReference type="Proteomes" id="UP000584642"/>
    </source>
</evidence>
<organism evidence="2 3">
    <name type="scientific">Azospirillum oleiclasticum</name>
    <dbReference type="NCBI Taxonomy" id="2735135"/>
    <lineage>
        <taxon>Bacteria</taxon>
        <taxon>Pseudomonadati</taxon>
        <taxon>Pseudomonadota</taxon>
        <taxon>Alphaproteobacteria</taxon>
        <taxon>Rhodospirillales</taxon>
        <taxon>Azospirillaceae</taxon>
        <taxon>Azospirillum</taxon>
    </lineage>
</organism>
<gene>
    <name evidence="2" type="ORF">HND93_24830</name>
</gene>
<protein>
    <submittedName>
        <fullName evidence="2">DsbA family protein</fullName>
    </submittedName>
</protein>
<evidence type="ECO:0000313" key="2">
    <source>
        <dbReference type="EMBL" id="NYZ22944.1"/>
    </source>
</evidence>
<proteinExistence type="predicted"/>
<dbReference type="SUPFAM" id="SSF52833">
    <property type="entry name" value="Thioredoxin-like"/>
    <property type="match status" value="1"/>
</dbReference>
<comment type="caution">
    <text evidence="2">The sequence shown here is derived from an EMBL/GenBank/DDBJ whole genome shotgun (WGS) entry which is preliminary data.</text>
</comment>
<dbReference type="RefSeq" id="WP_180284724.1">
    <property type="nucleotide sequence ID" value="NZ_JABFDB010000023.1"/>
</dbReference>
<name>A0ABX2TFK7_9PROT</name>
<accession>A0ABX2TFK7</accession>
<dbReference type="InterPro" id="IPR036249">
    <property type="entry name" value="Thioredoxin-like_sf"/>
</dbReference>
<dbReference type="EMBL" id="JABFDB010000023">
    <property type="protein sequence ID" value="NYZ22944.1"/>
    <property type="molecule type" value="Genomic_DNA"/>
</dbReference>
<feature type="domain" description="DSBA-like thioredoxin" evidence="1">
    <location>
        <begin position="5"/>
        <end position="186"/>
    </location>
</feature>